<proteinExistence type="predicted"/>
<accession>A0A494Z2E5</accession>
<evidence type="ECO:0000313" key="2">
    <source>
        <dbReference type="Proteomes" id="UP000281813"/>
    </source>
</evidence>
<dbReference type="EMBL" id="RBZO01000008">
    <property type="protein sequence ID" value="RKQ16571.1"/>
    <property type="molecule type" value="Genomic_DNA"/>
</dbReference>
<dbReference type="AlphaFoldDB" id="A0A494Z2E5"/>
<name>A0A494Z2E5_9BACI</name>
<evidence type="ECO:0000313" key="1">
    <source>
        <dbReference type="EMBL" id="RKQ16571.1"/>
    </source>
</evidence>
<dbReference type="Proteomes" id="UP000281813">
    <property type="component" value="Unassembled WGS sequence"/>
</dbReference>
<sequence length="85" mass="9586">MFPPLGACFTCLKLEICCFLQKTTVRNVIIWTITIKISRAGIIAEAEYEDSYGNSTCPKTRKKRSLRHEGAEAVPVESEVFCRSE</sequence>
<gene>
    <name evidence="1" type="ORF">D8M05_06750</name>
</gene>
<comment type="caution">
    <text evidence="1">The sequence shown here is derived from an EMBL/GenBank/DDBJ whole genome shotgun (WGS) entry which is preliminary data.</text>
</comment>
<organism evidence="1 2">
    <name type="scientific">Oceanobacillus bengalensis</name>
    <dbReference type="NCBI Taxonomy" id="1435466"/>
    <lineage>
        <taxon>Bacteria</taxon>
        <taxon>Bacillati</taxon>
        <taxon>Bacillota</taxon>
        <taxon>Bacilli</taxon>
        <taxon>Bacillales</taxon>
        <taxon>Bacillaceae</taxon>
        <taxon>Oceanobacillus</taxon>
    </lineage>
</organism>
<reference evidence="1 2" key="1">
    <citation type="journal article" date="2015" name="Antonie Van Leeuwenhoek">
        <title>Oceanobacillus bengalensis sp. nov., a bacterium isolated from seawater of the Bay of Bengal.</title>
        <authorList>
            <person name="Yongchang O."/>
            <person name="Xiang W."/>
            <person name="Wang G."/>
        </authorList>
    </citation>
    <scope>NUCLEOTIDE SEQUENCE [LARGE SCALE GENOMIC DNA]</scope>
    <source>
        <strain evidence="1 2">MCCC 1K00260</strain>
    </source>
</reference>
<keyword evidence="2" id="KW-1185">Reference proteome</keyword>
<protein>
    <submittedName>
        <fullName evidence="1">Uncharacterized protein</fullName>
    </submittedName>
</protein>